<organism evidence="1 2">
    <name type="scientific">Peronospora effusa</name>
    <dbReference type="NCBI Taxonomy" id="542832"/>
    <lineage>
        <taxon>Eukaryota</taxon>
        <taxon>Sar</taxon>
        <taxon>Stramenopiles</taxon>
        <taxon>Oomycota</taxon>
        <taxon>Peronosporomycetes</taxon>
        <taxon>Peronosporales</taxon>
        <taxon>Peronosporaceae</taxon>
        <taxon>Peronospora</taxon>
    </lineage>
</organism>
<dbReference type="Proteomes" id="UP000286097">
    <property type="component" value="Unassembled WGS sequence"/>
</dbReference>
<evidence type="ECO:0000313" key="2">
    <source>
        <dbReference type="Proteomes" id="UP000286097"/>
    </source>
</evidence>
<evidence type="ECO:0000313" key="1">
    <source>
        <dbReference type="EMBL" id="RQM15203.1"/>
    </source>
</evidence>
<accession>A0A3R7W917</accession>
<protein>
    <submittedName>
        <fullName evidence="1">Uncharacterized protein</fullName>
    </submittedName>
</protein>
<comment type="caution">
    <text evidence="1">The sequence shown here is derived from an EMBL/GenBank/DDBJ whole genome shotgun (WGS) entry which is preliminary data.</text>
</comment>
<proteinExistence type="predicted"/>
<dbReference type="EMBL" id="QKXF01000165">
    <property type="protein sequence ID" value="RQM15203.1"/>
    <property type="molecule type" value="Genomic_DNA"/>
</dbReference>
<dbReference type="AlphaFoldDB" id="A0A3R7W917"/>
<sequence>MDFKDLYQFVGPPMTRGPPSLPLIPSLLFPPVLPSPTLLPPALPRPPSSCFKKPQKQGLRLKPRHRLKPSQRHLYSQVRPQVKADVGTYKNLKHNTREMQMMLSDLELEYRTAKKDWLDYVEADTHNLNPPGDFQTLWTTVLDTCPQIFMLDPVVGKHF</sequence>
<dbReference type="OrthoDB" id="164461at2759"/>
<gene>
    <name evidence="1" type="ORF">DD237_002676</name>
</gene>
<reference evidence="1 2" key="1">
    <citation type="submission" date="2018-06" db="EMBL/GenBank/DDBJ databases">
        <title>Comparative genomics of downy mildews reveals potential adaptations to biotrophy.</title>
        <authorList>
            <person name="Fletcher K."/>
            <person name="Klosterman S.J."/>
            <person name="Derevnina L."/>
            <person name="Martin F."/>
            <person name="Koike S."/>
            <person name="Reyes Chin-Wo S."/>
            <person name="Mou B."/>
            <person name="Michelmore R."/>
        </authorList>
    </citation>
    <scope>NUCLEOTIDE SEQUENCE [LARGE SCALE GENOMIC DNA]</scope>
    <source>
        <strain evidence="1 2">R13</strain>
    </source>
</reference>
<dbReference type="VEuPathDB" id="FungiDB:DD237_002676"/>
<name>A0A3R7W917_9STRA</name>